<dbReference type="EMBL" id="OZ021740">
    <property type="protein sequence ID" value="CAK9323673.1"/>
    <property type="molecule type" value="Genomic_DNA"/>
</dbReference>
<feature type="transmembrane region" description="Helical" evidence="6">
    <location>
        <begin position="90"/>
        <end position="111"/>
    </location>
</feature>
<reference evidence="8 9" key="1">
    <citation type="submission" date="2024-03" db="EMBL/GenBank/DDBJ databases">
        <authorList>
            <person name="Gkanogiannis A."/>
            <person name="Becerra Lopez-Lavalle L."/>
        </authorList>
    </citation>
    <scope>NUCLEOTIDE SEQUENCE [LARGE SCALE GENOMIC DNA]</scope>
</reference>
<feature type="transmembrane region" description="Helical" evidence="6">
    <location>
        <begin position="207"/>
        <end position="225"/>
    </location>
</feature>
<keyword evidence="3 6" id="KW-0812">Transmembrane</keyword>
<organism evidence="8 9">
    <name type="scientific">Citrullus colocynthis</name>
    <name type="common">colocynth</name>
    <dbReference type="NCBI Taxonomy" id="252529"/>
    <lineage>
        <taxon>Eukaryota</taxon>
        <taxon>Viridiplantae</taxon>
        <taxon>Streptophyta</taxon>
        <taxon>Embryophyta</taxon>
        <taxon>Tracheophyta</taxon>
        <taxon>Spermatophyta</taxon>
        <taxon>Magnoliopsida</taxon>
        <taxon>eudicotyledons</taxon>
        <taxon>Gunneridae</taxon>
        <taxon>Pentapetalae</taxon>
        <taxon>rosids</taxon>
        <taxon>fabids</taxon>
        <taxon>Cucurbitales</taxon>
        <taxon>Cucurbitaceae</taxon>
        <taxon>Benincaseae</taxon>
        <taxon>Citrullus</taxon>
    </lineage>
</organism>
<evidence type="ECO:0000256" key="5">
    <source>
        <dbReference type="ARBA" id="ARBA00023136"/>
    </source>
</evidence>
<feature type="transmembrane region" description="Helical" evidence="6">
    <location>
        <begin position="245"/>
        <end position="266"/>
    </location>
</feature>
<feature type="transmembrane region" description="Helical" evidence="6">
    <location>
        <begin position="148"/>
        <end position="169"/>
    </location>
</feature>
<dbReference type="PANTHER" id="PTHR22911">
    <property type="entry name" value="ACYL-MALONYL CONDENSING ENZYME-RELATED"/>
    <property type="match status" value="1"/>
</dbReference>
<feature type="transmembrane region" description="Helical" evidence="6">
    <location>
        <begin position="117"/>
        <end position="136"/>
    </location>
</feature>
<keyword evidence="4 6" id="KW-1133">Transmembrane helix</keyword>
<evidence type="ECO:0000256" key="4">
    <source>
        <dbReference type="ARBA" id="ARBA00022989"/>
    </source>
</evidence>
<feature type="transmembrane region" description="Helical" evidence="6">
    <location>
        <begin position="175"/>
        <end position="198"/>
    </location>
</feature>
<feature type="transmembrane region" description="Helical" evidence="6">
    <location>
        <begin position="278"/>
        <end position="299"/>
    </location>
</feature>
<comment type="subcellular location">
    <subcellularLocation>
        <location evidence="1">Membrane</location>
        <topology evidence="1">Multi-pass membrane protein</topology>
    </subcellularLocation>
</comment>
<gene>
    <name evidence="8" type="ORF">CITCOLO1_LOCUS15870</name>
</gene>
<feature type="transmembrane region" description="Helical" evidence="6">
    <location>
        <begin position="352"/>
        <end position="381"/>
    </location>
</feature>
<dbReference type="Proteomes" id="UP001642487">
    <property type="component" value="Chromosome 6"/>
</dbReference>
<dbReference type="InterPro" id="IPR000620">
    <property type="entry name" value="EamA_dom"/>
</dbReference>
<evidence type="ECO:0000256" key="6">
    <source>
        <dbReference type="SAM" id="Phobius"/>
    </source>
</evidence>
<protein>
    <recommendedName>
        <fullName evidence="7">EamA domain-containing protein</fullName>
    </recommendedName>
</protein>
<accession>A0ABP0YT32</accession>
<feature type="transmembrane region" description="Helical" evidence="6">
    <location>
        <begin position="311"/>
        <end position="331"/>
    </location>
</feature>
<proteinExistence type="inferred from homology"/>
<keyword evidence="5 6" id="KW-0472">Membrane</keyword>
<evidence type="ECO:0000256" key="3">
    <source>
        <dbReference type="ARBA" id="ARBA00022692"/>
    </source>
</evidence>
<evidence type="ECO:0000313" key="8">
    <source>
        <dbReference type="EMBL" id="CAK9323673.1"/>
    </source>
</evidence>
<sequence length="389" mass="42615">MASDMNNSEADHLVELIVREEPPSMPDGVPISEEIAPLLTQIEKPKINIFTISYPRRKPMEQVNKIHDSEVSSLSQSIIWIWGGSRYSGLLCASLSSIFYFGMEVLMGVFSAQSIPIIEMAFTRCVIITILSYLWLRRSEQPIFGQPHVRKLLVSRALTGLLSMMSFIYSIQRLHISQAIVLSFTTPILASVAARVILHEKLKISDFGGLACSFLGVLLIFQGLFTSQGLTKAGKGSTTLSLGSHHTYAVLIGFVASIAGGVSYCLTRASAKASDQPVVTVFSFGLLASPITGICTGIFEDLVLPSLYSFLVMLVLGLLAFLAEVCWARGLQLEKTSRVSNLRFMEASLVQLWHIGILGGAPFGRIVGTLLILISLCWTFYVGPDREME</sequence>
<evidence type="ECO:0000259" key="7">
    <source>
        <dbReference type="Pfam" id="PF00892"/>
    </source>
</evidence>
<evidence type="ECO:0000256" key="2">
    <source>
        <dbReference type="ARBA" id="ARBA00007635"/>
    </source>
</evidence>
<dbReference type="InterPro" id="IPR037185">
    <property type="entry name" value="EmrE-like"/>
</dbReference>
<evidence type="ECO:0000256" key="1">
    <source>
        <dbReference type="ARBA" id="ARBA00004141"/>
    </source>
</evidence>
<dbReference type="PANTHER" id="PTHR22911:SF6">
    <property type="entry name" value="SOLUTE CARRIER FAMILY 35 MEMBER G1"/>
    <property type="match status" value="1"/>
</dbReference>
<evidence type="ECO:0000313" key="9">
    <source>
        <dbReference type="Proteomes" id="UP001642487"/>
    </source>
</evidence>
<dbReference type="SUPFAM" id="SSF103481">
    <property type="entry name" value="Multidrug resistance efflux transporter EmrE"/>
    <property type="match status" value="1"/>
</dbReference>
<comment type="similarity">
    <text evidence="2">Belongs to the drug/metabolite transporter (DMT) superfamily. Plant drug/metabolite exporter (P-DME) (TC 2.A.7.4) family.</text>
</comment>
<keyword evidence="9" id="KW-1185">Reference proteome</keyword>
<feature type="domain" description="EamA" evidence="7">
    <location>
        <begin position="88"/>
        <end position="221"/>
    </location>
</feature>
<dbReference type="Pfam" id="PF00892">
    <property type="entry name" value="EamA"/>
    <property type="match status" value="1"/>
</dbReference>
<name>A0ABP0YT32_9ROSI</name>